<dbReference type="GO" id="GO:0000287">
    <property type="term" value="F:magnesium ion binding"/>
    <property type="evidence" value="ECO:0007669"/>
    <property type="project" value="InterPro"/>
</dbReference>
<gene>
    <name evidence="8" type="primary">comB</name>
    <name evidence="8" type="ORF">CVS47_00410</name>
</gene>
<comment type="similarity">
    <text evidence="2">Belongs to the ComB family.</text>
</comment>
<dbReference type="Proteomes" id="UP000276888">
    <property type="component" value="Chromosome"/>
</dbReference>
<comment type="catalytic activity">
    <reaction evidence="7">
        <text>(2R)-O-phospho-3-sulfolactate + H2O = (2R)-3-sulfolactate + phosphate</text>
        <dbReference type="Rhea" id="RHEA:23416"/>
        <dbReference type="ChEBI" id="CHEBI:15377"/>
        <dbReference type="ChEBI" id="CHEBI:15597"/>
        <dbReference type="ChEBI" id="CHEBI:43474"/>
        <dbReference type="ChEBI" id="CHEBI:58738"/>
        <dbReference type="EC" id="3.1.3.71"/>
    </reaction>
</comment>
<sequence>MPQPFDQSRYQIRFEWGTDGFDRLAPADIVVVIDVLMFSTAMTDAAARGIPVGVDDGAVTGSANGAPVAARAAESDALVLIGCLRNASAVAEAILAEQRRRGARTSVALIAAGERDPAGVRFAIEDLLGAGAIGDALSVRGVDHTSPEAAAAIEAFRGLRGALRHLLTAGGTGQRLIAKGERERVLTATTLDDLDVVPVRTDEGFRALQPGAADV</sequence>
<dbReference type="Gene3D" id="3.90.1560.10">
    <property type="entry name" value="ComB-like"/>
    <property type="match status" value="1"/>
</dbReference>
<dbReference type="KEGG" id="mlv:CVS47_00410"/>
<dbReference type="EC" id="3.1.3.71" evidence="3"/>
<evidence type="ECO:0000256" key="3">
    <source>
        <dbReference type="ARBA" id="ARBA00012953"/>
    </source>
</evidence>
<dbReference type="GO" id="GO:0050532">
    <property type="term" value="F:2-phosphosulfolactate phosphatase activity"/>
    <property type="evidence" value="ECO:0007669"/>
    <property type="project" value="UniProtKB-EC"/>
</dbReference>
<protein>
    <recommendedName>
        <fullName evidence="4">Probable 2-phosphosulfolactate phosphatase</fullName>
        <ecNumber evidence="3">3.1.3.71</ecNumber>
    </recommendedName>
</protein>
<dbReference type="RefSeq" id="WP_127094589.1">
    <property type="nucleotide sequence ID" value="NZ_CP031423.1"/>
</dbReference>
<evidence type="ECO:0000313" key="9">
    <source>
        <dbReference type="Proteomes" id="UP000276888"/>
    </source>
</evidence>
<dbReference type="PANTHER" id="PTHR37311">
    <property type="entry name" value="2-PHOSPHOSULFOLACTATE PHOSPHATASE-RELATED"/>
    <property type="match status" value="1"/>
</dbReference>
<evidence type="ECO:0000256" key="7">
    <source>
        <dbReference type="ARBA" id="ARBA00033711"/>
    </source>
</evidence>
<dbReference type="AlphaFoldDB" id="A0A3Q9IWQ5"/>
<evidence type="ECO:0000256" key="5">
    <source>
        <dbReference type="ARBA" id="ARBA00022801"/>
    </source>
</evidence>
<organism evidence="8 9">
    <name type="scientific">Microbacterium lemovicicum</name>
    <dbReference type="NCBI Taxonomy" id="1072463"/>
    <lineage>
        <taxon>Bacteria</taxon>
        <taxon>Bacillati</taxon>
        <taxon>Actinomycetota</taxon>
        <taxon>Actinomycetes</taxon>
        <taxon>Micrococcales</taxon>
        <taxon>Microbacteriaceae</taxon>
        <taxon>Microbacterium</taxon>
    </lineage>
</organism>
<dbReference type="SUPFAM" id="SSF142823">
    <property type="entry name" value="ComB-like"/>
    <property type="match status" value="1"/>
</dbReference>
<dbReference type="Pfam" id="PF04029">
    <property type="entry name" value="2-ph_phosp"/>
    <property type="match status" value="1"/>
</dbReference>
<proteinExistence type="inferred from homology"/>
<accession>A0A3Q9IWQ5</accession>
<name>A0A3Q9IWQ5_9MICO</name>
<evidence type="ECO:0000256" key="4">
    <source>
        <dbReference type="ARBA" id="ARBA00021948"/>
    </source>
</evidence>
<evidence type="ECO:0000256" key="2">
    <source>
        <dbReference type="ARBA" id="ARBA00009997"/>
    </source>
</evidence>
<keyword evidence="5 8" id="KW-0378">Hydrolase</keyword>
<dbReference type="PANTHER" id="PTHR37311:SF1">
    <property type="entry name" value="2-PHOSPHOSULFOLACTATE PHOSPHATASE-RELATED"/>
    <property type="match status" value="1"/>
</dbReference>
<evidence type="ECO:0000256" key="1">
    <source>
        <dbReference type="ARBA" id="ARBA00001946"/>
    </source>
</evidence>
<comment type="cofactor">
    <cofactor evidence="1">
        <name>Mg(2+)</name>
        <dbReference type="ChEBI" id="CHEBI:18420"/>
    </cofactor>
</comment>
<reference evidence="8 9" key="1">
    <citation type="submission" date="2018-08" db="EMBL/GenBank/DDBJ databases">
        <title>Microbacterium lemovicicum sp. nov., a bacterium isolated from a natural uranium-rich soil.</title>
        <authorList>
            <person name="ORTET P."/>
        </authorList>
    </citation>
    <scope>NUCLEOTIDE SEQUENCE [LARGE SCALE GENOMIC DNA]</scope>
    <source>
        <strain evidence="8 9">Viu22</strain>
    </source>
</reference>
<dbReference type="GO" id="GO:0050545">
    <property type="term" value="F:sulfopyruvate decarboxylase activity"/>
    <property type="evidence" value="ECO:0007669"/>
    <property type="project" value="TreeGrafter"/>
</dbReference>
<evidence type="ECO:0000313" key="8">
    <source>
        <dbReference type="EMBL" id="AZS35812.1"/>
    </source>
</evidence>
<evidence type="ECO:0000256" key="6">
    <source>
        <dbReference type="ARBA" id="ARBA00022842"/>
    </source>
</evidence>
<dbReference type="InterPro" id="IPR005238">
    <property type="entry name" value="ComB-like"/>
</dbReference>
<keyword evidence="9" id="KW-1185">Reference proteome</keyword>
<keyword evidence="6" id="KW-0460">Magnesium</keyword>
<dbReference type="InterPro" id="IPR036702">
    <property type="entry name" value="ComB-like_sf"/>
</dbReference>
<dbReference type="OrthoDB" id="8588453at2"/>
<dbReference type="EMBL" id="CP031423">
    <property type="protein sequence ID" value="AZS35812.1"/>
    <property type="molecule type" value="Genomic_DNA"/>
</dbReference>